<keyword evidence="2 4" id="KW-0012">Acyltransferase</keyword>
<evidence type="ECO:0000313" key="5">
    <source>
        <dbReference type="Proteomes" id="UP000019666"/>
    </source>
</evidence>
<dbReference type="CDD" id="cd04301">
    <property type="entry name" value="NAT_SF"/>
    <property type="match status" value="1"/>
</dbReference>
<comment type="caution">
    <text evidence="4">The sequence shown here is derived from an EMBL/GenBank/DDBJ whole genome shotgun (WGS) entry which is preliminary data.</text>
</comment>
<dbReference type="GO" id="GO:0016747">
    <property type="term" value="F:acyltransferase activity, transferring groups other than amino-acyl groups"/>
    <property type="evidence" value="ECO:0007669"/>
    <property type="project" value="InterPro"/>
</dbReference>
<dbReference type="RefSeq" id="WP_037278490.1">
    <property type="nucleotide sequence ID" value="NZ_KK088555.1"/>
</dbReference>
<dbReference type="PANTHER" id="PTHR43877">
    <property type="entry name" value="AMINOALKYLPHOSPHONATE N-ACETYLTRANSFERASE-RELATED-RELATED"/>
    <property type="match status" value="1"/>
</dbReference>
<organism evidence="4 5">
    <name type="scientific">Rubellimicrobium mesophilum DSM 19309</name>
    <dbReference type="NCBI Taxonomy" id="442562"/>
    <lineage>
        <taxon>Bacteria</taxon>
        <taxon>Pseudomonadati</taxon>
        <taxon>Pseudomonadota</taxon>
        <taxon>Alphaproteobacteria</taxon>
        <taxon>Rhodobacterales</taxon>
        <taxon>Roseobacteraceae</taxon>
        <taxon>Rubellimicrobium</taxon>
    </lineage>
</organism>
<keyword evidence="5" id="KW-1185">Reference proteome</keyword>
<dbReference type="Pfam" id="PF00583">
    <property type="entry name" value="Acetyltransf_1"/>
    <property type="match status" value="1"/>
</dbReference>
<dbReference type="EC" id="2.3.1.-" evidence="4"/>
<dbReference type="SUPFAM" id="SSF55729">
    <property type="entry name" value="Acyl-CoA N-acyltransferases (Nat)"/>
    <property type="match status" value="1"/>
</dbReference>
<dbReference type="InterPro" id="IPR050832">
    <property type="entry name" value="Bact_Acetyltransf"/>
</dbReference>
<protein>
    <submittedName>
        <fullName evidence="4">IAA acetyltransferase</fullName>
        <ecNumber evidence="4">2.3.1.-</ecNumber>
    </submittedName>
</protein>
<evidence type="ECO:0000259" key="3">
    <source>
        <dbReference type="PROSITE" id="PS51186"/>
    </source>
</evidence>
<gene>
    <name evidence="4" type="ORF">Rumeso_04571</name>
</gene>
<name>A0A017HJL6_9RHOB</name>
<feature type="domain" description="N-acetyltransferase" evidence="3">
    <location>
        <begin position="8"/>
        <end position="155"/>
    </location>
</feature>
<evidence type="ECO:0000313" key="4">
    <source>
        <dbReference type="EMBL" id="EYD73974.1"/>
    </source>
</evidence>
<dbReference type="HOGENOM" id="CLU_013985_11_8_5"/>
<reference evidence="4 5" key="1">
    <citation type="submission" date="2013-02" db="EMBL/GenBank/DDBJ databases">
        <authorList>
            <person name="Fiebig A."/>
            <person name="Goeker M."/>
            <person name="Klenk H.-P.P."/>
        </authorList>
    </citation>
    <scope>NUCLEOTIDE SEQUENCE [LARGE SCALE GENOMIC DNA]</scope>
    <source>
        <strain evidence="4 5">DSM 19309</strain>
    </source>
</reference>
<dbReference type="Proteomes" id="UP000019666">
    <property type="component" value="Unassembled WGS sequence"/>
</dbReference>
<sequence length="155" mass="17078">MTPTVREITVRLGDPCSEEARRLLGQSHALLASLYPPEHNHYLSVDELAQPHIDFWIAEADVQPLGCVALARLDGYGEVKSMFVDPAARGRGVGAALMAALEQRAHATGLPLLRLETGDDLHAAHRLYHRHGFSDCGPFGDYEEGPHSVFMEKRL</sequence>
<dbReference type="EMBL" id="AOSK01000127">
    <property type="protein sequence ID" value="EYD73974.1"/>
    <property type="molecule type" value="Genomic_DNA"/>
</dbReference>
<dbReference type="Gene3D" id="3.40.630.30">
    <property type="match status" value="1"/>
</dbReference>
<dbReference type="OrthoDB" id="9803233at2"/>
<keyword evidence="1 4" id="KW-0808">Transferase</keyword>
<dbReference type="PANTHER" id="PTHR43877:SF2">
    <property type="entry name" value="AMINOALKYLPHOSPHONATE N-ACETYLTRANSFERASE-RELATED"/>
    <property type="match status" value="1"/>
</dbReference>
<dbReference type="InterPro" id="IPR016181">
    <property type="entry name" value="Acyl_CoA_acyltransferase"/>
</dbReference>
<evidence type="ECO:0000256" key="2">
    <source>
        <dbReference type="ARBA" id="ARBA00023315"/>
    </source>
</evidence>
<dbReference type="PROSITE" id="PS51186">
    <property type="entry name" value="GNAT"/>
    <property type="match status" value="1"/>
</dbReference>
<dbReference type="InterPro" id="IPR000182">
    <property type="entry name" value="GNAT_dom"/>
</dbReference>
<dbReference type="AlphaFoldDB" id="A0A017HJL6"/>
<dbReference type="STRING" id="442562.Rumeso_04571"/>
<evidence type="ECO:0000256" key="1">
    <source>
        <dbReference type="ARBA" id="ARBA00022679"/>
    </source>
</evidence>
<accession>A0A017HJL6</accession>
<proteinExistence type="predicted"/>